<keyword evidence="2" id="KW-0040">ANK repeat</keyword>
<sequence length="272" mass="30074">MAARRDGDGDEVREARDALLELGRGPVRGVVVDEPDRINELVSFGSISRPPEVVGRIFMTDGEGGDLERLAVALNHPKAKPNCRSMIDYSSALHVAAENHELEAIKALLDDGRCNANARNYYIRTPCHVAATVGDFEIVELLAKHSQALADLTLKDYESKTCWELARIHGFHDCADNIEHLASNGAGMRLRRCAFSRLSPHPLQVPGEIDYEYVQPPIYGTDLDMEIDCAFETVGENAPGDSLEKPQSFKPDEKTELQSRQLSRELCCRASA</sequence>
<accession>F0YHD9</accession>
<dbReference type="SUPFAM" id="SSF48403">
    <property type="entry name" value="Ankyrin repeat"/>
    <property type="match status" value="1"/>
</dbReference>
<evidence type="ECO:0000256" key="3">
    <source>
        <dbReference type="SAM" id="MobiDB-lite"/>
    </source>
</evidence>
<evidence type="ECO:0000256" key="2">
    <source>
        <dbReference type="ARBA" id="ARBA00023043"/>
    </source>
</evidence>
<dbReference type="Pfam" id="PF12796">
    <property type="entry name" value="Ank_2"/>
    <property type="match status" value="1"/>
</dbReference>
<reference evidence="4 5" key="1">
    <citation type="journal article" date="2011" name="Proc. Natl. Acad. Sci. U.S.A.">
        <title>Niche of harmful alga Aureococcus anophagefferens revealed through ecogenomics.</title>
        <authorList>
            <person name="Gobler C.J."/>
            <person name="Berry D.L."/>
            <person name="Dyhrman S.T."/>
            <person name="Wilhelm S.W."/>
            <person name="Salamov A."/>
            <person name="Lobanov A.V."/>
            <person name="Zhang Y."/>
            <person name="Collier J.L."/>
            <person name="Wurch L.L."/>
            <person name="Kustka A.B."/>
            <person name="Dill B.D."/>
            <person name="Shah M."/>
            <person name="VerBerkmoes N.C."/>
            <person name="Kuo A."/>
            <person name="Terry A."/>
            <person name="Pangilinan J."/>
            <person name="Lindquist E.A."/>
            <person name="Lucas S."/>
            <person name="Paulsen I.T."/>
            <person name="Hattenrath-Lehmann T.K."/>
            <person name="Talmage S.C."/>
            <person name="Walker E.A."/>
            <person name="Koch F."/>
            <person name="Burson A.M."/>
            <person name="Marcoval M.A."/>
            <person name="Tang Y.Z."/>
            <person name="Lecleir G.R."/>
            <person name="Coyne K.J."/>
            <person name="Berg G.M."/>
            <person name="Bertrand E.M."/>
            <person name="Saito M.A."/>
            <person name="Gladyshev V.N."/>
            <person name="Grigoriev I.V."/>
        </authorList>
    </citation>
    <scope>NUCLEOTIDE SEQUENCE [LARGE SCALE GENOMIC DNA]</scope>
    <source>
        <strain evidence="5">CCMP 1984</strain>
    </source>
</reference>
<dbReference type="PANTHER" id="PTHR24198:SF195">
    <property type="entry name" value="DEATH DOMAIN-CONTAINING PROTEIN"/>
    <property type="match status" value="1"/>
</dbReference>
<proteinExistence type="predicted"/>
<dbReference type="AlphaFoldDB" id="F0YHD9"/>
<dbReference type="KEGG" id="aaf:AURANDRAFT_66396"/>
<name>F0YHD9_AURAN</name>
<dbReference type="Gene3D" id="1.25.40.20">
    <property type="entry name" value="Ankyrin repeat-containing domain"/>
    <property type="match status" value="1"/>
</dbReference>
<keyword evidence="1" id="KW-0677">Repeat</keyword>
<feature type="region of interest" description="Disordered" evidence="3">
    <location>
        <begin position="236"/>
        <end position="272"/>
    </location>
</feature>
<dbReference type="InParanoid" id="F0YHD9"/>
<dbReference type="InterPro" id="IPR002110">
    <property type="entry name" value="Ankyrin_rpt"/>
</dbReference>
<dbReference type="OrthoDB" id="20872at2759"/>
<keyword evidence="5" id="KW-1185">Reference proteome</keyword>
<dbReference type="PANTHER" id="PTHR24198">
    <property type="entry name" value="ANKYRIN REPEAT AND PROTEIN KINASE DOMAIN-CONTAINING PROTEIN"/>
    <property type="match status" value="1"/>
</dbReference>
<dbReference type="GeneID" id="20225782"/>
<gene>
    <name evidence="4" type="ORF">AURANDRAFT_66396</name>
</gene>
<dbReference type="EMBL" id="GL833141">
    <property type="protein sequence ID" value="EGB05493.1"/>
    <property type="molecule type" value="Genomic_DNA"/>
</dbReference>
<organism evidence="5">
    <name type="scientific">Aureococcus anophagefferens</name>
    <name type="common">Harmful bloom alga</name>
    <dbReference type="NCBI Taxonomy" id="44056"/>
    <lineage>
        <taxon>Eukaryota</taxon>
        <taxon>Sar</taxon>
        <taxon>Stramenopiles</taxon>
        <taxon>Ochrophyta</taxon>
        <taxon>Pelagophyceae</taxon>
        <taxon>Pelagomonadales</taxon>
        <taxon>Pelagomonadaceae</taxon>
        <taxon>Aureococcus</taxon>
    </lineage>
</organism>
<dbReference type="SMART" id="SM00248">
    <property type="entry name" value="ANK"/>
    <property type="match status" value="2"/>
</dbReference>
<feature type="compositionally biased region" description="Basic and acidic residues" evidence="3">
    <location>
        <begin position="250"/>
        <end position="272"/>
    </location>
</feature>
<protein>
    <submittedName>
        <fullName evidence="4">Uncharacterized protein</fullName>
    </submittedName>
</protein>
<dbReference type="RefSeq" id="XP_009039875.1">
    <property type="nucleotide sequence ID" value="XM_009041627.1"/>
</dbReference>
<evidence type="ECO:0000313" key="4">
    <source>
        <dbReference type="EMBL" id="EGB05493.1"/>
    </source>
</evidence>
<dbReference type="InterPro" id="IPR036770">
    <property type="entry name" value="Ankyrin_rpt-contain_sf"/>
</dbReference>
<evidence type="ECO:0000313" key="5">
    <source>
        <dbReference type="Proteomes" id="UP000002729"/>
    </source>
</evidence>
<evidence type="ECO:0000256" key="1">
    <source>
        <dbReference type="ARBA" id="ARBA00022737"/>
    </source>
</evidence>
<dbReference type="Proteomes" id="UP000002729">
    <property type="component" value="Unassembled WGS sequence"/>
</dbReference>